<sequence>MLTSAALASQVIALAVHHRSRSAVTYTDTFLTGVAPRNTGRCYSRGSVPQRRSENGVSAET</sequence>
<dbReference type="Proteomes" id="UP001397290">
    <property type="component" value="Unassembled WGS sequence"/>
</dbReference>
<proteinExistence type="predicted"/>
<accession>A0AAW0S0C6</accession>
<comment type="caution">
    <text evidence="2">The sequence shown here is derived from an EMBL/GenBank/DDBJ whole genome shotgun (WGS) entry which is preliminary data.</text>
</comment>
<reference evidence="2 3" key="1">
    <citation type="submission" date="2020-02" db="EMBL/GenBank/DDBJ databases">
        <title>Comparative genomics of the hypocrealean fungal genus Beauvera.</title>
        <authorList>
            <person name="Showalter D.N."/>
            <person name="Bushley K.E."/>
            <person name="Rehner S.A."/>
        </authorList>
    </citation>
    <scope>NUCLEOTIDE SEQUENCE [LARGE SCALE GENOMIC DNA]</scope>
    <source>
        <strain evidence="2 3">ARSEF4384</strain>
    </source>
</reference>
<keyword evidence="3" id="KW-1185">Reference proteome</keyword>
<name>A0AAW0S0C6_9HYPO</name>
<evidence type="ECO:0000313" key="3">
    <source>
        <dbReference type="Proteomes" id="UP001397290"/>
    </source>
</evidence>
<evidence type="ECO:0000256" key="1">
    <source>
        <dbReference type="SAM" id="MobiDB-lite"/>
    </source>
</evidence>
<gene>
    <name evidence="2" type="ORF">G3M48_001060</name>
</gene>
<dbReference type="EMBL" id="JAAHCF010000128">
    <property type="protein sequence ID" value="KAK8147753.1"/>
    <property type="molecule type" value="Genomic_DNA"/>
</dbReference>
<evidence type="ECO:0000313" key="2">
    <source>
        <dbReference type="EMBL" id="KAK8147753.1"/>
    </source>
</evidence>
<dbReference type="AlphaFoldDB" id="A0AAW0S0C6"/>
<organism evidence="2 3">
    <name type="scientific">Beauveria asiatica</name>
    <dbReference type="NCBI Taxonomy" id="1069075"/>
    <lineage>
        <taxon>Eukaryota</taxon>
        <taxon>Fungi</taxon>
        <taxon>Dikarya</taxon>
        <taxon>Ascomycota</taxon>
        <taxon>Pezizomycotina</taxon>
        <taxon>Sordariomycetes</taxon>
        <taxon>Hypocreomycetidae</taxon>
        <taxon>Hypocreales</taxon>
        <taxon>Cordycipitaceae</taxon>
        <taxon>Beauveria</taxon>
    </lineage>
</organism>
<protein>
    <submittedName>
        <fullName evidence="2">Uncharacterized protein</fullName>
    </submittedName>
</protein>
<feature type="region of interest" description="Disordered" evidence="1">
    <location>
        <begin position="41"/>
        <end position="61"/>
    </location>
</feature>